<evidence type="ECO:0000313" key="4">
    <source>
        <dbReference type="EMBL" id="ABV38601.1"/>
    </source>
</evidence>
<dbReference type="AlphaFoldDB" id="A8G0H8"/>
<dbReference type="Proteomes" id="UP000002015">
    <property type="component" value="Chromosome"/>
</dbReference>
<organism evidence="4 5">
    <name type="scientific">Shewanella sediminis (strain HAW-EB3)</name>
    <dbReference type="NCBI Taxonomy" id="425104"/>
    <lineage>
        <taxon>Bacteria</taxon>
        <taxon>Pseudomonadati</taxon>
        <taxon>Pseudomonadota</taxon>
        <taxon>Gammaproteobacteria</taxon>
        <taxon>Alteromonadales</taxon>
        <taxon>Shewanellaceae</taxon>
        <taxon>Shewanella</taxon>
    </lineage>
</organism>
<dbReference type="GO" id="GO:0003677">
    <property type="term" value="F:DNA binding"/>
    <property type="evidence" value="ECO:0007669"/>
    <property type="project" value="UniProtKB-UniRule"/>
</dbReference>
<dbReference type="OrthoDB" id="63332at2"/>
<gene>
    <name evidence="4" type="ordered locus">Ssed_3997</name>
</gene>
<feature type="DNA-binding region" description="H-T-H motif" evidence="2">
    <location>
        <begin position="25"/>
        <end position="44"/>
    </location>
</feature>
<dbReference type="InterPro" id="IPR009057">
    <property type="entry name" value="Homeodomain-like_sf"/>
</dbReference>
<keyword evidence="1 2" id="KW-0238">DNA-binding</keyword>
<dbReference type="SUPFAM" id="SSF46689">
    <property type="entry name" value="Homeodomain-like"/>
    <property type="match status" value="1"/>
</dbReference>
<evidence type="ECO:0000256" key="1">
    <source>
        <dbReference type="ARBA" id="ARBA00023125"/>
    </source>
</evidence>
<dbReference type="KEGG" id="sse:Ssed_3997"/>
<proteinExistence type="predicted"/>
<dbReference type="PRINTS" id="PR00455">
    <property type="entry name" value="HTHTETR"/>
</dbReference>
<protein>
    <recommendedName>
        <fullName evidence="3">HTH tetR-type domain-containing protein</fullName>
    </recommendedName>
</protein>
<evidence type="ECO:0000313" key="5">
    <source>
        <dbReference type="Proteomes" id="UP000002015"/>
    </source>
</evidence>
<dbReference type="InterPro" id="IPR001647">
    <property type="entry name" value="HTH_TetR"/>
</dbReference>
<reference evidence="4 5" key="1">
    <citation type="submission" date="2007-08" db="EMBL/GenBank/DDBJ databases">
        <title>Complete sequence of Shewanella sediminis HAW-EB3.</title>
        <authorList>
            <consortium name="US DOE Joint Genome Institute"/>
            <person name="Copeland A."/>
            <person name="Lucas S."/>
            <person name="Lapidus A."/>
            <person name="Barry K."/>
            <person name="Glavina del Rio T."/>
            <person name="Dalin E."/>
            <person name="Tice H."/>
            <person name="Pitluck S."/>
            <person name="Chertkov O."/>
            <person name="Brettin T."/>
            <person name="Bruce D."/>
            <person name="Detter J.C."/>
            <person name="Han C."/>
            <person name="Schmutz J."/>
            <person name="Larimer F."/>
            <person name="Land M."/>
            <person name="Hauser L."/>
            <person name="Kyrpides N."/>
            <person name="Kim E."/>
            <person name="Zhao J.-S."/>
            <person name="Richardson P."/>
        </authorList>
    </citation>
    <scope>NUCLEOTIDE SEQUENCE [LARGE SCALE GENOMIC DNA]</scope>
    <source>
        <strain evidence="4 5">HAW-EB3</strain>
    </source>
</reference>
<name>A8G0H8_SHESH</name>
<evidence type="ECO:0000259" key="3">
    <source>
        <dbReference type="PROSITE" id="PS50977"/>
    </source>
</evidence>
<dbReference type="Gene3D" id="1.10.357.10">
    <property type="entry name" value="Tetracycline Repressor, domain 2"/>
    <property type="match status" value="1"/>
</dbReference>
<dbReference type="Pfam" id="PF00440">
    <property type="entry name" value="TetR_N"/>
    <property type="match status" value="1"/>
</dbReference>
<dbReference type="RefSeq" id="WP_012144331.1">
    <property type="nucleotide sequence ID" value="NC_009831.1"/>
</dbReference>
<accession>A8G0H8</accession>
<evidence type="ECO:0000256" key="2">
    <source>
        <dbReference type="PROSITE-ProRule" id="PRU00335"/>
    </source>
</evidence>
<dbReference type="EMBL" id="CP000821">
    <property type="protein sequence ID" value="ABV38601.1"/>
    <property type="molecule type" value="Genomic_DNA"/>
</dbReference>
<feature type="domain" description="HTH tetR-type" evidence="3">
    <location>
        <begin position="2"/>
        <end position="62"/>
    </location>
</feature>
<dbReference type="HOGENOM" id="CLU_1110802_0_0_6"/>
<dbReference type="PROSITE" id="PS50977">
    <property type="entry name" value="HTH_TETR_2"/>
    <property type="match status" value="1"/>
</dbReference>
<sequence length="250" mass="28266">MGKYRQQVLKAARELIIEKGLFEFSMRDLSKVTGLSVGSLYREVRNKDDLLLLGAAENIRRHGLGLNQVKTLGLNSAEQILFQIGFAPYCIDFVDMDSDNMGTNFLLNNCDLVSRATPKTVAELQAYFLQYRQQVVDLVDGLIDEQAFSNGKAQVMEVIADLSILCRGTRVLRVMRTNIMFRPNLVPTEKLCQLGELILRQLDWNIDGPLLDPKKMDLAWKTAMDQSQMLSMSLKKKASYRISGKCSSDF</sequence>
<keyword evidence="5" id="KW-1185">Reference proteome</keyword>